<dbReference type="GO" id="GO:0009288">
    <property type="term" value="C:bacterial-type flagellum"/>
    <property type="evidence" value="ECO:0007669"/>
    <property type="project" value="InterPro"/>
</dbReference>
<evidence type="ECO:0000256" key="8">
    <source>
        <dbReference type="ARBA" id="ARBA00022927"/>
    </source>
</evidence>
<dbReference type="NCBIfam" id="TIGR02473">
    <property type="entry name" value="flagell_FliJ"/>
    <property type="match status" value="1"/>
</dbReference>
<evidence type="ECO:0000256" key="6">
    <source>
        <dbReference type="ARBA" id="ARBA00022500"/>
    </source>
</evidence>
<keyword evidence="12" id="KW-0282">Flagellum</keyword>
<dbReference type="GO" id="GO:0044781">
    <property type="term" value="P:bacterial-type flagellum organization"/>
    <property type="evidence" value="ECO:0007669"/>
    <property type="project" value="UniProtKB-KW"/>
</dbReference>
<keyword evidence="7" id="KW-1005">Bacterial flagellum biogenesis</keyword>
<evidence type="ECO:0000256" key="5">
    <source>
        <dbReference type="ARBA" id="ARBA00022475"/>
    </source>
</evidence>
<dbReference type="Proteomes" id="UP000277811">
    <property type="component" value="Unassembled WGS sequence"/>
</dbReference>
<keyword evidence="13" id="KW-1185">Reference proteome</keyword>
<evidence type="ECO:0000256" key="7">
    <source>
        <dbReference type="ARBA" id="ARBA00022795"/>
    </source>
</evidence>
<keyword evidence="8" id="KW-0653">Protein transport</keyword>
<comment type="similarity">
    <text evidence="2">Belongs to the FliJ family.</text>
</comment>
<dbReference type="EMBL" id="UPPP01000083">
    <property type="protein sequence ID" value="VBB08096.1"/>
    <property type="molecule type" value="Genomic_DNA"/>
</dbReference>
<dbReference type="OrthoDB" id="2087173at2"/>
<reference evidence="12 13" key="1">
    <citation type="submission" date="2018-06" db="EMBL/GenBank/DDBJ databases">
        <authorList>
            <person name="Strepis N."/>
        </authorList>
    </citation>
    <scope>NUCLEOTIDE SEQUENCE [LARGE SCALE GENOMIC DNA]</scope>
    <source>
        <strain evidence="12">LUCI</strain>
    </source>
</reference>
<evidence type="ECO:0000256" key="1">
    <source>
        <dbReference type="ARBA" id="ARBA00004413"/>
    </source>
</evidence>
<accession>A0A498R5V0</accession>
<comment type="subcellular location">
    <subcellularLocation>
        <location evidence="1">Cell membrane</location>
        <topology evidence="1">Peripheral membrane protein</topology>
        <orientation evidence="1">Cytoplasmic side</orientation>
    </subcellularLocation>
</comment>
<protein>
    <recommendedName>
        <fullName evidence="3">Flagellar FliJ protein</fullName>
    </recommendedName>
</protein>
<keyword evidence="5" id="KW-1003">Cell membrane</keyword>
<organism evidence="12 13">
    <name type="scientific">Lucifera butyrica</name>
    <dbReference type="NCBI Taxonomy" id="1351585"/>
    <lineage>
        <taxon>Bacteria</taxon>
        <taxon>Bacillati</taxon>
        <taxon>Bacillota</taxon>
        <taxon>Negativicutes</taxon>
        <taxon>Veillonellales</taxon>
        <taxon>Veillonellaceae</taxon>
        <taxon>Lucifera</taxon>
    </lineage>
</organism>
<keyword evidence="6" id="KW-0145">Chemotaxis</keyword>
<evidence type="ECO:0000313" key="13">
    <source>
        <dbReference type="Proteomes" id="UP000277811"/>
    </source>
</evidence>
<proteinExistence type="inferred from homology"/>
<dbReference type="GO" id="GO:0005886">
    <property type="term" value="C:plasma membrane"/>
    <property type="evidence" value="ECO:0007669"/>
    <property type="project" value="UniProtKB-SubCell"/>
</dbReference>
<keyword evidence="12" id="KW-0969">Cilium</keyword>
<evidence type="ECO:0000256" key="2">
    <source>
        <dbReference type="ARBA" id="ARBA00010004"/>
    </source>
</evidence>
<name>A0A498R5V0_9FIRM</name>
<dbReference type="InterPro" id="IPR053716">
    <property type="entry name" value="Flag_assembly_chemotaxis_eff"/>
</dbReference>
<dbReference type="AlphaFoldDB" id="A0A498R5V0"/>
<dbReference type="GO" id="GO:0071973">
    <property type="term" value="P:bacterial-type flagellum-dependent cell motility"/>
    <property type="evidence" value="ECO:0007669"/>
    <property type="project" value="InterPro"/>
</dbReference>
<evidence type="ECO:0000256" key="10">
    <source>
        <dbReference type="ARBA" id="ARBA00023225"/>
    </source>
</evidence>
<dbReference type="GO" id="GO:0006935">
    <property type="term" value="P:chemotaxis"/>
    <property type="evidence" value="ECO:0007669"/>
    <property type="project" value="UniProtKB-KW"/>
</dbReference>
<evidence type="ECO:0000256" key="3">
    <source>
        <dbReference type="ARBA" id="ARBA00020392"/>
    </source>
</evidence>
<evidence type="ECO:0000256" key="11">
    <source>
        <dbReference type="SAM" id="Coils"/>
    </source>
</evidence>
<dbReference type="RefSeq" id="WP_122629004.1">
    <property type="nucleotide sequence ID" value="NZ_UPPP01000083.1"/>
</dbReference>
<dbReference type="InterPro" id="IPR012823">
    <property type="entry name" value="Flagell_FliJ"/>
</dbReference>
<sequence length="149" mass="17128">MQRFSFRLETLLKIRKIEKEQAQMKLSDATAKLLAEKETLAQLQETMDSSLASLKAKQQTGLNVAMLNLFSDYIAAVNGTIILQHQKVTTAEQERFSCLKRLEASMQKCKLVEKLKEKRLTQYRLATLQEEQTILDEVGIQIFNHKNIV</sequence>
<dbReference type="Gene3D" id="1.10.287.1700">
    <property type="match status" value="1"/>
</dbReference>
<evidence type="ECO:0000256" key="4">
    <source>
        <dbReference type="ARBA" id="ARBA00022448"/>
    </source>
</evidence>
<keyword evidence="4" id="KW-0813">Transport</keyword>
<dbReference type="Pfam" id="PF02050">
    <property type="entry name" value="FliJ"/>
    <property type="match status" value="1"/>
</dbReference>
<evidence type="ECO:0000256" key="9">
    <source>
        <dbReference type="ARBA" id="ARBA00023136"/>
    </source>
</evidence>
<gene>
    <name evidence="12" type="ORF">LUCI_3361</name>
</gene>
<dbReference type="GO" id="GO:0015031">
    <property type="term" value="P:protein transport"/>
    <property type="evidence" value="ECO:0007669"/>
    <property type="project" value="UniProtKB-KW"/>
</dbReference>
<keyword evidence="9" id="KW-0472">Membrane</keyword>
<feature type="coiled-coil region" evidence="11">
    <location>
        <begin position="19"/>
        <end position="46"/>
    </location>
</feature>
<keyword evidence="12" id="KW-0966">Cell projection</keyword>
<keyword evidence="11" id="KW-0175">Coiled coil</keyword>
<keyword evidence="10" id="KW-1006">Bacterial flagellum protein export</keyword>
<evidence type="ECO:0000313" key="12">
    <source>
        <dbReference type="EMBL" id="VBB08096.1"/>
    </source>
</evidence>